<dbReference type="OrthoDB" id="3798476at2759"/>
<protein>
    <submittedName>
        <fullName evidence="1">Uncharacterized protein</fullName>
    </submittedName>
</protein>
<dbReference type="AlphaFoldDB" id="A0A6A5T0T8"/>
<sequence>MPSVDAQDIMGSPNGIAAGFFLVQHKRQLCRNKMIAAIMVFKAMQPVTENEFPNLIF</sequence>
<dbReference type="Proteomes" id="UP000800038">
    <property type="component" value="Unassembled WGS sequence"/>
</dbReference>
<name>A0A6A5T0T8_9PLEO</name>
<organism evidence="1 2">
    <name type="scientific">Clathrospora elynae</name>
    <dbReference type="NCBI Taxonomy" id="706981"/>
    <lineage>
        <taxon>Eukaryota</taxon>
        <taxon>Fungi</taxon>
        <taxon>Dikarya</taxon>
        <taxon>Ascomycota</taxon>
        <taxon>Pezizomycotina</taxon>
        <taxon>Dothideomycetes</taxon>
        <taxon>Pleosporomycetidae</taxon>
        <taxon>Pleosporales</taxon>
        <taxon>Diademaceae</taxon>
        <taxon>Clathrospora</taxon>
    </lineage>
</organism>
<accession>A0A6A5T0T8</accession>
<reference evidence="1" key="1">
    <citation type="journal article" date="2020" name="Stud. Mycol.">
        <title>101 Dothideomycetes genomes: a test case for predicting lifestyles and emergence of pathogens.</title>
        <authorList>
            <person name="Haridas S."/>
            <person name="Albert R."/>
            <person name="Binder M."/>
            <person name="Bloem J."/>
            <person name="Labutti K."/>
            <person name="Salamov A."/>
            <person name="Andreopoulos B."/>
            <person name="Baker S."/>
            <person name="Barry K."/>
            <person name="Bills G."/>
            <person name="Bluhm B."/>
            <person name="Cannon C."/>
            <person name="Castanera R."/>
            <person name="Culley D."/>
            <person name="Daum C."/>
            <person name="Ezra D."/>
            <person name="Gonzalez J."/>
            <person name="Henrissat B."/>
            <person name="Kuo A."/>
            <person name="Liang C."/>
            <person name="Lipzen A."/>
            <person name="Lutzoni F."/>
            <person name="Magnuson J."/>
            <person name="Mondo S."/>
            <person name="Nolan M."/>
            <person name="Ohm R."/>
            <person name="Pangilinan J."/>
            <person name="Park H.-J."/>
            <person name="Ramirez L."/>
            <person name="Alfaro M."/>
            <person name="Sun H."/>
            <person name="Tritt A."/>
            <person name="Yoshinaga Y."/>
            <person name="Zwiers L.-H."/>
            <person name="Turgeon B."/>
            <person name="Goodwin S."/>
            <person name="Spatafora J."/>
            <person name="Crous P."/>
            <person name="Grigoriev I."/>
        </authorList>
    </citation>
    <scope>NUCLEOTIDE SEQUENCE</scope>
    <source>
        <strain evidence="1">CBS 161.51</strain>
    </source>
</reference>
<proteinExistence type="predicted"/>
<keyword evidence="2" id="KW-1185">Reference proteome</keyword>
<gene>
    <name evidence="1" type="ORF">EJ02DRAFT_419523</name>
</gene>
<evidence type="ECO:0000313" key="1">
    <source>
        <dbReference type="EMBL" id="KAF1945542.1"/>
    </source>
</evidence>
<dbReference type="EMBL" id="ML976009">
    <property type="protein sequence ID" value="KAF1945542.1"/>
    <property type="molecule type" value="Genomic_DNA"/>
</dbReference>
<evidence type="ECO:0000313" key="2">
    <source>
        <dbReference type="Proteomes" id="UP000800038"/>
    </source>
</evidence>